<reference evidence="8 9" key="1">
    <citation type="submission" date="2018-08" db="EMBL/GenBank/DDBJ databases">
        <title>A genome reference for cultivated species of the human gut microbiota.</title>
        <authorList>
            <person name="Zou Y."/>
            <person name="Xue W."/>
            <person name="Luo G."/>
        </authorList>
    </citation>
    <scope>NUCLEOTIDE SEQUENCE [LARGE SCALE GENOMIC DNA]</scope>
    <source>
        <strain evidence="8 9">AF19-13AC</strain>
    </source>
</reference>
<evidence type="ECO:0000259" key="7">
    <source>
        <dbReference type="PROSITE" id="PS50983"/>
    </source>
</evidence>
<dbReference type="OrthoDB" id="9793175at2"/>
<evidence type="ECO:0000313" key="8">
    <source>
        <dbReference type="EMBL" id="RGD68616.1"/>
    </source>
</evidence>
<keyword evidence="4 6" id="KW-0732">Signal</keyword>
<dbReference type="AlphaFoldDB" id="A0A3E3DHZ0"/>
<proteinExistence type="inferred from homology"/>
<evidence type="ECO:0000256" key="5">
    <source>
        <dbReference type="SAM" id="MobiDB-lite"/>
    </source>
</evidence>
<comment type="similarity">
    <text evidence="2">Belongs to the bacterial solute-binding protein 8 family.</text>
</comment>
<evidence type="ECO:0000256" key="3">
    <source>
        <dbReference type="ARBA" id="ARBA00022448"/>
    </source>
</evidence>
<name>A0A3E3DHZ0_9FIRM</name>
<accession>A0A3E3DHZ0</accession>
<comment type="subcellular location">
    <subcellularLocation>
        <location evidence="1">Cell envelope</location>
    </subcellularLocation>
</comment>
<dbReference type="EMBL" id="QTJW01000015">
    <property type="protein sequence ID" value="RGD68616.1"/>
    <property type="molecule type" value="Genomic_DNA"/>
</dbReference>
<dbReference type="InterPro" id="IPR002491">
    <property type="entry name" value="ABC_transptr_periplasmic_BD"/>
</dbReference>
<evidence type="ECO:0000256" key="4">
    <source>
        <dbReference type="ARBA" id="ARBA00022729"/>
    </source>
</evidence>
<sequence>MHFRRFQVKKKITIPIIIMMAAALTACSSSANPSQTSGQAAASVADTKPEAQHGDTVTVEDMKGTVEIPAHPQRIADVSGLADELIILDMPFIASANTSMFDGITVPDYLQEYFTQNNVETVGNYSGASASGDLNLEKIAELKPDLIIMNIRHDKVYEQLKAIAPTVMITDDISYVNWRGRFQQLGQWFGKEDVVTQWLSDYDAKAAELSAKVKEVVGNETFAVLEANSVHFGSYYVYRTGGPGELIYDELKLAPSSGVPEDVWGEVVDAEYFSKIDADHIFFFSDDGEVGDTGKSPVWQNLKAVKNGNVYYGKNEAQYNMAYTANGKLLYIEKLANAIINQSNVE</sequence>
<evidence type="ECO:0000256" key="6">
    <source>
        <dbReference type="SAM" id="SignalP"/>
    </source>
</evidence>
<dbReference type="PROSITE" id="PS50983">
    <property type="entry name" value="FE_B12_PBP"/>
    <property type="match status" value="1"/>
</dbReference>
<organism evidence="8 9">
    <name type="scientific">Hungatella hathewayi</name>
    <dbReference type="NCBI Taxonomy" id="154046"/>
    <lineage>
        <taxon>Bacteria</taxon>
        <taxon>Bacillati</taxon>
        <taxon>Bacillota</taxon>
        <taxon>Clostridia</taxon>
        <taxon>Lachnospirales</taxon>
        <taxon>Lachnospiraceae</taxon>
        <taxon>Hungatella</taxon>
    </lineage>
</organism>
<evidence type="ECO:0000256" key="1">
    <source>
        <dbReference type="ARBA" id="ARBA00004196"/>
    </source>
</evidence>
<feature type="chain" id="PRO_5017803362" evidence="6">
    <location>
        <begin position="32"/>
        <end position="346"/>
    </location>
</feature>
<dbReference type="Pfam" id="PF01497">
    <property type="entry name" value="Peripla_BP_2"/>
    <property type="match status" value="1"/>
</dbReference>
<dbReference type="GO" id="GO:1901678">
    <property type="term" value="P:iron coordination entity transport"/>
    <property type="evidence" value="ECO:0007669"/>
    <property type="project" value="UniProtKB-ARBA"/>
</dbReference>
<dbReference type="InterPro" id="IPR051313">
    <property type="entry name" value="Bact_iron-sidero_bind"/>
</dbReference>
<dbReference type="SUPFAM" id="SSF53807">
    <property type="entry name" value="Helical backbone' metal receptor"/>
    <property type="match status" value="1"/>
</dbReference>
<feature type="region of interest" description="Disordered" evidence="5">
    <location>
        <begin position="35"/>
        <end position="54"/>
    </location>
</feature>
<evidence type="ECO:0000256" key="2">
    <source>
        <dbReference type="ARBA" id="ARBA00008814"/>
    </source>
</evidence>
<dbReference type="PROSITE" id="PS51257">
    <property type="entry name" value="PROKAR_LIPOPROTEIN"/>
    <property type="match status" value="1"/>
</dbReference>
<dbReference type="PANTHER" id="PTHR30532">
    <property type="entry name" value="IRON III DICITRATE-BINDING PERIPLASMIC PROTEIN"/>
    <property type="match status" value="1"/>
</dbReference>
<dbReference type="PANTHER" id="PTHR30532:SF21">
    <property type="entry name" value="SIDEROPHORE-BINDING LIPOPROTEIN YFIY-RELATED"/>
    <property type="match status" value="1"/>
</dbReference>
<dbReference type="Gene3D" id="3.40.50.1980">
    <property type="entry name" value="Nitrogenase molybdenum iron protein domain"/>
    <property type="match status" value="2"/>
</dbReference>
<feature type="domain" description="Fe/B12 periplasmic-binding" evidence="7">
    <location>
        <begin position="73"/>
        <end position="343"/>
    </location>
</feature>
<comment type="caution">
    <text evidence="8">The sequence shown here is derived from an EMBL/GenBank/DDBJ whole genome shotgun (WGS) entry which is preliminary data.</text>
</comment>
<dbReference type="Proteomes" id="UP000261023">
    <property type="component" value="Unassembled WGS sequence"/>
</dbReference>
<evidence type="ECO:0000313" key="9">
    <source>
        <dbReference type="Proteomes" id="UP000261023"/>
    </source>
</evidence>
<keyword evidence="3" id="KW-0813">Transport</keyword>
<dbReference type="GO" id="GO:0030288">
    <property type="term" value="C:outer membrane-bounded periplasmic space"/>
    <property type="evidence" value="ECO:0007669"/>
    <property type="project" value="TreeGrafter"/>
</dbReference>
<feature type="signal peptide" evidence="6">
    <location>
        <begin position="1"/>
        <end position="31"/>
    </location>
</feature>
<gene>
    <name evidence="8" type="ORF">DWX31_21025</name>
</gene>
<protein>
    <submittedName>
        <fullName evidence="8">ABC transporter substrate-binding protein</fullName>
    </submittedName>
</protein>